<dbReference type="Pfam" id="PF13812">
    <property type="entry name" value="PPR_3"/>
    <property type="match status" value="1"/>
</dbReference>
<dbReference type="Pfam" id="PF01535">
    <property type="entry name" value="PPR"/>
    <property type="match status" value="2"/>
</dbReference>
<dbReference type="PANTHER" id="PTHR45717">
    <property type="entry name" value="OS12G0527900 PROTEIN"/>
    <property type="match status" value="1"/>
</dbReference>
<evidence type="ECO:0000313" key="5">
    <source>
        <dbReference type="EMBL" id="KAK6149039.1"/>
    </source>
</evidence>
<evidence type="ECO:0000313" key="6">
    <source>
        <dbReference type="Proteomes" id="UP001318860"/>
    </source>
</evidence>
<dbReference type="NCBIfam" id="TIGR00756">
    <property type="entry name" value="PPR"/>
    <property type="match status" value="1"/>
</dbReference>
<evidence type="ECO:0008006" key="7">
    <source>
        <dbReference type="Google" id="ProtNLM"/>
    </source>
</evidence>
<gene>
    <name evidence="5" type="ORF">DH2020_016564</name>
</gene>
<dbReference type="InterPro" id="IPR011990">
    <property type="entry name" value="TPR-like_helical_dom_sf"/>
</dbReference>
<keyword evidence="2" id="KW-0677">Repeat</keyword>
<feature type="region of interest" description="Disordered" evidence="4">
    <location>
        <begin position="121"/>
        <end position="180"/>
    </location>
</feature>
<evidence type="ECO:0000256" key="2">
    <source>
        <dbReference type="ARBA" id="ARBA00022737"/>
    </source>
</evidence>
<feature type="repeat" description="PPR" evidence="3">
    <location>
        <begin position="513"/>
        <end position="547"/>
    </location>
</feature>
<feature type="compositionally biased region" description="Acidic residues" evidence="4">
    <location>
        <begin position="137"/>
        <end position="147"/>
    </location>
</feature>
<dbReference type="InterPro" id="IPR002885">
    <property type="entry name" value="PPR_rpt"/>
</dbReference>
<comment type="similarity">
    <text evidence="1">Belongs to the PPR family. P subfamily.</text>
</comment>
<protein>
    <recommendedName>
        <fullName evidence="7">Pentatricopeptide repeat-containing protein</fullName>
    </recommendedName>
</protein>
<comment type="caution">
    <text evidence="5">The sequence shown here is derived from an EMBL/GenBank/DDBJ whole genome shotgun (WGS) entry which is preliminary data.</text>
</comment>
<dbReference type="Proteomes" id="UP001318860">
    <property type="component" value="Unassembled WGS sequence"/>
</dbReference>
<dbReference type="PROSITE" id="PS51375">
    <property type="entry name" value="PPR"/>
    <property type="match status" value="2"/>
</dbReference>
<dbReference type="EMBL" id="JABTTQ020000009">
    <property type="protein sequence ID" value="KAK6149039.1"/>
    <property type="molecule type" value="Genomic_DNA"/>
</dbReference>
<feature type="repeat" description="PPR" evidence="3">
    <location>
        <begin position="376"/>
        <end position="410"/>
    </location>
</feature>
<evidence type="ECO:0000256" key="1">
    <source>
        <dbReference type="ARBA" id="ARBA00007626"/>
    </source>
</evidence>
<name>A0ABR0WRV8_REHGL</name>
<reference evidence="5 6" key="1">
    <citation type="journal article" date="2021" name="Comput. Struct. Biotechnol. J.">
        <title>De novo genome assembly of the potent medicinal plant Rehmannia glutinosa using nanopore technology.</title>
        <authorList>
            <person name="Ma L."/>
            <person name="Dong C."/>
            <person name="Song C."/>
            <person name="Wang X."/>
            <person name="Zheng X."/>
            <person name="Niu Y."/>
            <person name="Chen S."/>
            <person name="Feng W."/>
        </authorList>
    </citation>
    <scope>NUCLEOTIDE SEQUENCE [LARGE SCALE GENOMIC DNA]</scope>
    <source>
        <strain evidence="5">DH-2019</strain>
    </source>
</reference>
<evidence type="ECO:0000256" key="3">
    <source>
        <dbReference type="PROSITE-ProRule" id="PRU00708"/>
    </source>
</evidence>
<proteinExistence type="inferred from homology"/>
<keyword evidence="6" id="KW-1185">Reference proteome</keyword>
<dbReference type="Gene3D" id="1.25.40.10">
    <property type="entry name" value="Tetratricopeptide repeat domain"/>
    <property type="match status" value="2"/>
</dbReference>
<accession>A0ABR0WRV8</accession>
<dbReference type="PANTHER" id="PTHR45717:SF15">
    <property type="entry name" value="AGL218WP"/>
    <property type="match status" value="1"/>
</dbReference>
<sequence length="675" mass="76073">MWALRRASLHLSDWEIDVTFGELFSEEEKKLWRNIYLRFPLLSIFLSVVTYRSVVDAFTVTRNRGLSSGTGRICCAKSDVAKCCLENYNAGIIEPQEKIYDGLLPSTRFFNTSSSFPKSHREVRTFSSQAGAKSNGEDNDDLEDGFSELETPLGVAEETTSGDENDDDLSRSELSEEEGVADDIQNELEAFGAETAVGEKNSPRTRASSAMTKAILAAPASSVSTVLDKWVEEGNEVTQTEATLTMLHLRKRRMFGKALELSEWLESTKRLEFVENNYASRVDLIAKVRGIYKAEDYLKQIPESFRGELVYRTLLANCVSATNVKKSEELFNKMKTLKFPITCFSCNQLLLLYKRTDKRKIADVLLLMEKENIKPSLFTYQVLIDVKGQNNDITEMEQVVETMKAEGLEPNSQIKASLARHYAAGGFKDKSEAILKEIEGEDIKKNRWACQYLIPIYASLGREDEVERIWNICESDPRLNECMAAVDAWGQLKKIENAEAAFDKLLEKVKKPTSKHFTSLLKVYANHKMLAKGKDLVKRMAESGCTLGPLTWDAIVKLYVGAGEVEKADSILSKAVKQRRGRPLFSSYLTIMDKYASRGDIHNTEKMFLMMRQAGYASRLRQFQTLLQAYINAKTPAYGFSERMKADNLFPNKALAGQLARADAFKKSAVADLLE</sequence>
<organism evidence="5 6">
    <name type="scientific">Rehmannia glutinosa</name>
    <name type="common">Chinese foxglove</name>
    <dbReference type="NCBI Taxonomy" id="99300"/>
    <lineage>
        <taxon>Eukaryota</taxon>
        <taxon>Viridiplantae</taxon>
        <taxon>Streptophyta</taxon>
        <taxon>Embryophyta</taxon>
        <taxon>Tracheophyta</taxon>
        <taxon>Spermatophyta</taxon>
        <taxon>Magnoliopsida</taxon>
        <taxon>eudicotyledons</taxon>
        <taxon>Gunneridae</taxon>
        <taxon>Pentapetalae</taxon>
        <taxon>asterids</taxon>
        <taxon>lamiids</taxon>
        <taxon>Lamiales</taxon>
        <taxon>Orobanchaceae</taxon>
        <taxon>Rehmannieae</taxon>
        <taxon>Rehmannia</taxon>
    </lineage>
</organism>
<evidence type="ECO:0000256" key="4">
    <source>
        <dbReference type="SAM" id="MobiDB-lite"/>
    </source>
</evidence>